<dbReference type="EMBL" id="ABYJ02000271">
    <property type="protein sequence ID" value="EEU98833.1"/>
    <property type="molecule type" value="Genomic_DNA"/>
</dbReference>
<evidence type="ECO:0000313" key="2">
    <source>
        <dbReference type="Proteomes" id="UP000004828"/>
    </source>
</evidence>
<protein>
    <submittedName>
        <fullName evidence="1">Uncharacterized protein</fullName>
    </submittedName>
</protein>
<comment type="caution">
    <text evidence="1">The sequence shown here is derived from an EMBL/GenBank/DDBJ whole genome shotgun (WGS) entry which is preliminary data.</text>
</comment>
<sequence length="58" mass="6789">MQYICAFTEIELEVIFWQQGIGSVLLPEKNHHPAGKQILDIREIQKNSRSVKLNLRVR</sequence>
<organism evidence="1 2">
    <name type="scientific">Roseburia intestinalis L1-82</name>
    <dbReference type="NCBI Taxonomy" id="536231"/>
    <lineage>
        <taxon>Bacteria</taxon>
        <taxon>Bacillati</taxon>
        <taxon>Bacillota</taxon>
        <taxon>Clostridia</taxon>
        <taxon>Lachnospirales</taxon>
        <taxon>Lachnospiraceae</taxon>
        <taxon>Roseburia</taxon>
    </lineage>
</organism>
<evidence type="ECO:0000313" key="1">
    <source>
        <dbReference type="EMBL" id="EEU98833.1"/>
    </source>
</evidence>
<dbReference type="AlphaFoldDB" id="C7GH68"/>
<dbReference type="Proteomes" id="UP000004828">
    <property type="component" value="Unassembled WGS sequence"/>
</dbReference>
<gene>
    <name evidence="1" type="ORF">ROSINTL182_09289</name>
</gene>
<proteinExistence type="predicted"/>
<name>C7GH68_9FIRM</name>
<accession>C7GH68</accession>
<dbReference type="HOGENOM" id="CLU_2976499_0_0_9"/>
<reference evidence="1 2" key="1">
    <citation type="submission" date="2009-08" db="EMBL/GenBank/DDBJ databases">
        <authorList>
            <person name="Weinstock G."/>
            <person name="Sodergren E."/>
            <person name="Clifton S."/>
            <person name="Fulton L."/>
            <person name="Fulton B."/>
            <person name="Courtney L."/>
            <person name="Fronick C."/>
            <person name="Harrison M."/>
            <person name="Strong C."/>
            <person name="Farmer C."/>
            <person name="Delahaunty K."/>
            <person name="Markovic C."/>
            <person name="Hall O."/>
            <person name="Minx P."/>
            <person name="Tomlinson C."/>
            <person name="Mitreva M."/>
            <person name="Nelson J."/>
            <person name="Hou S."/>
            <person name="Wollam A."/>
            <person name="Pepin K.H."/>
            <person name="Johnson M."/>
            <person name="Bhonagiri V."/>
            <person name="Nash W.E."/>
            <person name="Warren W."/>
            <person name="Chinwalla A."/>
            <person name="Mardis E.R."/>
            <person name="Wilson R.K."/>
        </authorList>
    </citation>
    <scope>NUCLEOTIDE SEQUENCE [LARGE SCALE GENOMIC DNA]</scope>
    <source>
        <strain evidence="1 2">L1-82</strain>
    </source>
</reference>